<name>A0A8J5BM48_ZINOF</name>
<keyword evidence="4" id="KW-0325">Glycoprotein</keyword>
<feature type="region of interest" description="Disordered" evidence="5">
    <location>
        <begin position="145"/>
        <end position="172"/>
    </location>
</feature>
<feature type="region of interest" description="Disordered" evidence="5">
    <location>
        <begin position="58"/>
        <end position="85"/>
    </location>
</feature>
<keyword evidence="3" id="KW-0677">Repeat</keyword>
<dbReference type="PANTHER" id="PTHR45136:SF2">
    <property type="entry name" value="ABC TRANSPORTER DOMAIN-CONTAINING PROTEIN"/>
    <property type="match status" value="1"/>
</dbReference>
<protein>
    <submittedName>
        <fullName evidence="6">Uncharacterized protein</fullName>
    </submittedName>
</protein>
<dbReference type="AlphaFoldDB" id="A0A8J5BM48"/>
<reference evidence="6 7" key="1">
    <citation type="submission" date="2020-08" db="EMBL/GenBank/DDBJ databases">
        <title>Plant Genome Project.</title>
        <authorList>
            <person name="Zhang R.-G."/>
        </authorList>
    </citation>
    <scope>NUCLEOTIDE SEQUENCE [LARGE SCALE GENOMIC DNA]</scope>
    <source>
        <tissue evidence="6">Rhizome</tissue>
    </source>
</reference>
<comment type="similarity">
    <text evidence="1">Belongs to the ABC transporter superfamily. ABCB family. Multidrug resistance exporter (TC 3.A.1.201) subfamily.</text>
</comment>
<dbReference type="PANTHER" id="PTHR45136">
    <property type="entry name" value="ABC TRANSPORTER DOMAIN-CONTAINING PROTEIN"/>
    <property type="match status" value="1"/>
</dbReference>
<organism evidence="6 7">
    <name type="scientific">Zingiber officinale</name>
    <name type="common">Ginger</name>
    <name type="synonym">Amomum zingiber</name>
    <dbReference type="NCBI Taxonomy" id="94328"/>
    <lineage>
        <taxon>Eukaryota</taxon>
        <taxon>Viridiplantae</taxon>
        <taxon>Streptophyta</taxon>
        <taxon>Embryophyta</taxon>
        <taxon>Tracheophyta</taxon>
        <taxon>Spermatophyta</taxon>
        <taxon>Magnoliopsida</taxon>
        <taxon>Liliopsida</taxon>
        <taxon>Zingiberales</taxon>
        <taxon>Zingiberaceae</taxon>
        <taxon>Zingiber</taxon>
    </lineage>
</organism>
<keyword evidence="7" id="KW-1185">Reference proteome</keyword>
<feature type="compositionally biased region" description="Polar residues" evidence="5">
    <location>
        <begin position="58"/>
        <end position="68"/>
    </location>
</feature>
<evidence type="ECO:0000313" key="7">
    <source>
        <dbReference type="Proteomes" id="UP000734854"/>
    </source>
</evidence>
<dbReference type="Proteomes" id="UP000734854">
    <property type="component" value="Unassembled WGS sequence"/>
</dbReference>
<comment type="caution">
    <text evidence="6">The sequence shown here is derived from an EMBL/GenBank/DDBJ whole genome shotgun (WGS) entry which is preliminary data.</text>
</comment>
<gene>
    <name evidence="6" type="ORF">ZIOFF_068641</name>
</gene>
<dbReference type="EMBL" id="JACMSC010000019">
    <property type="protein sequence ID" value="KAG6474703.1"/>
    <property type="molecule type" value="Genomic_DNA"/>
</dbReference>
<evidence type="ECO:0000256" key="1">
    <source>
        <dbReference type="ARBA" id="ARBA00007577"/>
    </source>
</evidence>
<evidence type="ECO:0000256" key="5">
    <source>
        <dbReference type="SAM" id="MobiDB-lite"/>
    </source>
</evidence>
<sequence>MQDGLISEISSHDHLIKSSDGLYSSLVSLQRTTAHLPEGETSSGTVQLGISNSVNSRFSAASPNSSDRSIALASPEENADDSTRMPRLLVPSFRRLLQLNAPEWRQRCWAAPVSAIQPTYSYVLGSITAPSLPSPHKNTFYTCSRRRKPGPVESASGSHGLPAPEWLSPRVS</sequence>
<evidence type="ECO:0000256" key="3">
    <source>
        <dbReference type="ARBA" id="ARBA00022737"/>
    </source>
</evidence>
<evidence type="ECO:0000256" key="2">
    <source>
        <dbReference type="ARBA" id="ARBA00022448"/>
    </source>
</evidence>
<accession>A0A8J5BM48</accession>
<evidence type="ECO:0000256" key="4">
    <source>
        <dbReference type="ARBA" id="ARBA00023180"/>
    </source>
</evidence>
<keyword evidence="2" id="KW-0813">Transport</keyword>
<proteinExistence type="inferred from homology"/>
<evidence type="ECO:0000313" key="6">
    <source>
        <dbReference type="EMBL" id="KAG6474703.1"/>
    </source>
</evidence>